<feature type="region of interest" description="Disordered" evidence="3">
    <location>
        <begin position="155"/>
        <end position="188"/>
    </location>
</feature>
<dbReference type="Pfam" id="PF12031">
    <property type="entry name" value="BAF250_C"/>
    <property type="match status" value="1"/>
</dbReference>
<evidence type="ECO:0000259" key="4">
    <source>
        <dbReference type="Pfam" id="PF12031"/>
    </source>
</evidence>
<feature type="compositionally biased region" description="Basic and acidic residues" evidence="3">
    <location>
        <begin position="16"/>
        <end position="28"/>
    </location>
</feature>
<organism evidence="5 6">
    <name type="scientific">Entomortierella chlamydospora</name>
    <dbReference type="NCBI Taxonomy" id="101097"/>
    <lineage>
        <taxon>Eukaryota</taxon>
        <taxon>Fungi</taxon>
        <taxon>Fungi incertae sedis</taxon>
        <taxon>Mucoromycota</taxon>
        <taxon>Mortierellomycotina</taxon>
        <taxon>Mortierellomycetes</taxon>
        <taxon>Mortierellales</taxon>
        <taxon>Mortierellaceae</taxon>
        <taxon>Entomortierella</taxon>
    </lineage>
</organism>
<dbReference type="GO" id="GO:0045893">
    <property type="term" value="P:positive regulation of DNA-templated transcription"/>
    <property type="evidence" value="ECO:0007669"/>
    <property type="project" value="TreeGrafter"/>
</dbReference>
<feature type="compositionally biased region" description="Polar residues" evidence="3">
    <location>
        <begin position="1"/>
        <end position="14"/>
    </location>
</feature>
<evidence type="ECO:0000313" key="6">
    <source>
        <dbReference type="Proteomes" id="UP000703661"/>
    </source>
</evidence>
<reference evidence="5" key="1">
    <citation type="journal article" date="2020" name="Fungal Divers.">
        <title>Resolving the Mortierellaceae phylogeny through synthesis of multi-gene phylogenetics and phylogenomics.</title>
        <authorList>
            <person name="Vandepol N."/>
            <person name="Liber J."/>
            <person name="Desiro A."/>
            <person name="Na H."/>
            <person name="Kennedy M."/>
            <person name="Barry K."/>
            <person name="Grigoriev I.V."/>
            <person name="Miller A.N."/>
            <person name="O'Donnell K."/>
            <person name="Stajich J.E."/>
            <person name="Bonito G."/>
        </authorList>
    </citation>
    <scope>NUCLEOTIDE SEQUENCE</scope>
    <source>
        <strain evidence="5">NRRL 2769</strain>
    </source>
</reference>
<dbReference type="GO" id="GO:0005654">
    <property type="term" value="C:nucleoplasm"/>
    <property type="evidence" value="ECO:0007669"/>
    <property type="project" value="TreeGrafter"/>
</dbReference>
<feature type="compositionally biased region" description="Polar residues" evidence="3">
    <location>
        <begin position="46"/>
        <end position="58"/>
    </location>
</feature>
<evidence type="ECO:0000256" key="3">
    <source>
        <dbReference type="SAM" id="MobiDB-lite"/>
    </source>
</evidence>
<dbReference type="PANTHER" id="PTHR12656:SF5">
    <property type="entry name" value="TRITHORAX GROUP PROTEIN OSA"/>
    <property type="match status" value="1"/>
</dbReference>
<dbReference type="GO" id="GO:0006338">
    <property type="term" value="P:chromatin remodeling"/>
    <property type="evidence" value="ECO:0007669"/>
    <property type="project" value="InterPro"/>
</dbReference>
<comment type="subcellular location">
    <subcellularLocation>
        <location evidence="1">Nucleus</location>
    </subcellularLocation>
</comment>
<name>A0A9P6MR76_9FUNG</name>
<dbReference type="GO" id="GO:0006357">
    <property type="term" value="P:regulation of transcription by RNA polymerase II"/>
    <property type="evidence" value="ECO:0007669"/>
    <property type="project" value="TreeGrafter"/>
</dbReference>
<comment type="caution">
    <text evidence="5">The sequence shown here is derived from an EMBL/GenBank/DDBJ whole genome shotgun (WGS) entry which is preliminary data.</text>
</comment>
<dbReference type="Proteomes" id="UP000703661">
    <property type="component" value="Unassembled WGS sequence"/>
</dbReference>
<dbReference type="InterPro" id="IPR033388">
    <property type="entry name" value="BAF250_C"/>
</dbReference>
<dbReference type="PANTHER" id="PTHR12656">
    <property type="entry name" value="BRG-1 ASSOCIATED FACTOR 250 BAF250"/>
    <property type="match status" value="1"/>
</dbReference>
<sequence length="928" mass="103832">MVQATQDVVSSQGAELSREMAPQDKDVNTDNAIVHEPNEEQRAETKVTTQPEITQQSLPAAVDGQPNEASGTVGQQDPDLQGGRSDAEATRAPPTVSDQSNQVPVSGGDQPYVSAAPATAANDVAKVAPSVPESTLGFAQAMMAVPVPVITLPSTLPSTQHGPQPHSHLDASVKAPKPESNLTESTPTEVVEEIAPRAPILPMDVAYHPITRAVDTYGGIDIMAMEKYIIPHYVPGREYLGAVDIHALIMSLKSGMKLEVTNTLNTLSTLTRQDSDNLHLVHCPELLDTLLDLAEDIFVEWRVADGFQNPVNDSESIDECMELEIRREPRSTGIFCQRAHFDTYQQLFEASVDEACHLMECQPTHESDKENQLMLYSDSDLEPKLEPSYQPRSYHEWSSSKDQFLALFNILRNLSFLPANYEFLARYPRFLNVLKNTLLAFQLRGPPKSLNCFELAQEQVTWGSSAVKLEQDLMESGPVEETTQRISEEPKRRRRVPSTGALTILEHRKDVLTILANLSGYLIIPDSDSAQWIMLLILDFMNAHDTYYASLALEAVAKLGISHDNRVLLSNVDRELRTMALKQRLPTEETVEKWEEGGYLLPLFDSLFAMLAKVLATVSEQQAMVPIMPNSALAHLETLMLATYNLAALSDADFRRYMVVQPGFVSGLLKLSVLLADVRTPAYTSTSMRTVETLRPSKSSTLLSQVQNFYDLSRNLPWSENEALKYPVHTTMVGFFDDPTTVDAFPTRVTTRKQEQLIEFLDRQVAQHNTAAAETLVSATTFIQGLIRPTQDSLLISIEPSPFLLDLIQSLKENFPELGLRLKRINHISLCYWDQQNPLLNGILPEQDVFRQRRQWIDQAILLAKEQIPLIRNSSVRGFGNIDGQDDETVSAPRLNDSWDLVFYSIQTRDKNTNMPYPLVELKRWTLL</sequence>
<keyword evidence="2" id="KW-0539">Nucleus</keyword>
<keyword evidence="6" id="KW-1185">Reference proteome</keyword>
<dbReference type="GO" id="GO:0031491">
    <property type="term" value="F:nucleosome binding"/>
    <property type="evidence" value="ECO:0007669"/>
    <property type="project" value="TreeGrafter"/>
</dbReference>
<gene>
    <name evidence="5" type="ORF">BGZ80_001132</name>
</gene>
<dbReference type="GO" id="GO:0016514">
    <property type="term" value="C:SWI/SNF complex"/>
    <property type="evidence" value="ECO:0007669"/>
    <property type="project" value="InterPro"/>
</dbReference>
<feature type="region of interest" description="Disordered" evidence="3">
    <location>
        <begin position="1"/>
        <end position="114"/>
    </location>
</feature>
<accession>A0A9P6MR76</accession>
<dbReference type="GO" id="GO:0035060">
    <property type="term" value="C:brahma complex"/>
    <property type="evidence" value="ECO:0007669"/>
    <property type="project" value="InterPro"/>
</dbReference>
<dbReference type="EMBL" id="JAAAID010001253">
    <property type="protein sequence ID" value="KAG0010859.1"/>
    <property type="molecule type" value="Genomic_DNA"/>
</dbReference>
<evidence type="ECO:0000256" key="1">
    <source>
        <dbReference type="ARBA" id="ARBA00004123"/>
    </source>
</evidence>
<feature type="compositionally biased region" description="Basic and acidic residues" evidence="3">
    <location>
        <begin position="36"/>
        <end position="45"/>
    </location>
</feature>
<feature type="domain" description="SWI/SNF-like complex subunit BAF250 C-terminal" evidence="4">
    <location>
        <begin position="405"/>
        <end position="524"/>
    </location>
</feature>
<evidence type="ECO:0000313" key="5">
    <source>
        <dbReference type="EMBL" id="KAG0010859.1"/>
    </source>
</evidence>
<evidence type="ECO:0000256" key="2">
    <source>
        <dbReference type="ARBA" id="ARBA00023242"/>
    </source>
</evidence>
<dbReference type="AlphaFoldDB" id="A0A9P6MR76"/>
<protein>
    <recommendedName>
        <fullName evidence="4">SWI/SNF-like complex subunit BAF250 C-terminal domain-containing protein</fullName>
    </recommendedName>
</protein>
<dbReference type="InterPro" id="IPR021906">
    <property type="entry name" value="BAF250/Osa"/>
</dbReference>
<proteinExistence type="predicted"/>